<feature type="transmembrane region" description="Helical" evidence="5">
    <location>
        <begin position="175"/>
        <end position="197"/>
    </location>
</feature>
<dbReference type="Proteomes" id="UP001216907">
    <property type="component" value="Unassembled WGS sequence"/>
</dbReference>
<evidence type="ECO:0000256" key="3">
    <source>
        <dbReference type="ARBA" id="ARBA00022989"/>
    </source>
</evidence>
<reference evidence="7 8" key="1">
    <citation type="submission" date="2023-03" db="EMBL/GenBank/DDBJ databases">
        <title>Paludisphaera mucosa sp. nov. a novel planctomycete from northern fen.</title>
        <authorList>
            <person name="Ivanova A."/>
        </authorList>
    </citation>
    <scope>NUCLEOTIDE SEQUENCE [LARGE SCALE GENOMIC DNA]</scope>
    <source>
        <strain evidence="7 8">Pla2</strain>
    </source>
</reference>
<feature type="transmembrane region" description="Helical" evidence="5">
    <location>
        <begin position="135"/>
        <end position="155"/>
    </location>
</feature>
<dbReference type="EMBL" id="JARRAG010000002">
    <property type="protein sequence ID" value="MDG3008032.1"/>
    <property type="molecule type" value="Genomic_DNA"/>
</dbReference>
<keyword evidence="3 5" id="KW-1133">Transmembrane helix</keyword>
<comment type="caution">
    <text evidence="7">The sequence shown here is derived from an EMBL/GenBank/DDBJ whole genome shotgun (WGS) entry which is preliminary data.</text>
</comment>
<proteinExistence type="predicted"/>
<protein>
    <submittedName>
        <fullName evidence="7">Yip1 family protein</fullName>
    </submittedName>
</protein>
<comment type="subcellular location">
    <subcellularLocation>
        <location evidence="1">Membrane</location>
        <topology evidence="1">Multi-pass membrane protein</topology>
    </subcellularLocation>
</comment>
<evidence type="ECO:0000256" key="4">
    <source>
        <dbReference type="ARBA" id="ARBA00023136"/>
    </source>
</evidence>
<dbReference type="Pfam" id="PF04893">
    <property type="entry name" value="Yip1"/>
    <property type="match status" value="1"/>
</dbReference>
<feature type="transmembrane region" description="Helical" evidence="5">
    <location>
        <begin position="91"/>
        <end position="115"/>
    </location>
</feature>
<keyword evidence="4 5" id="KW-0472">Membrane</keyword>
<evidence type="ECO:0000313" key="8">
    <source>
        <dbReference type="Proteomes" id="UP001216907"/>
    </source>
</evidence>
<name>A0ABT6FKC9_9BACT</name>
<evidence type="ECO:0000313" key="7">
    <source>
        <dbReference type="EMBL" id="MDG3008032.1"/>
    </source>
</evidence>
<evidence type="ECO:0000256" key="2">
    <source>
        <dbReference type="ARBA" id="ARBA00022692"/>
    </source>
</evidence>
<feature type="transmembrane region" description="Helical" evidence="5">
    <location>
        <begin position="209"/>
        <end position="236"/>
    </location>
</feature>
<dbReference type="InterPro" id="IPR006977">
    <property type="entry name" value="Yip1_dom"/>
</dbReference>
<feature type="domain" description="Yip1" evidence="6">
    <location>
        <begin position="42"/>
        <end position="224"/>
    </location>
</feature>
<keyword evidence="8" id="KW-1185">Reference proteome</keyword>
<keyword evidence="2 5" id="KW-0812">Transmembrane</keyword>
<accession>A0ABT6FKC9</accession>
<evidence type="ECO:0000256" key="1">
    <source>
        <dbReference type="ARBA" id="ARBA00004141"/>
    </source>
</evidence>
<gene>
    <name evidence="7" type="ORF">PZE19_30070</name>
</gene>
<sequence length="240" mass="25499">MSATDPLDSPRFGDAYEDFDPVAQAKKPEEAPSGVGRPFATIMTSPRRTFRRILASDPAYRVAPLSMLSGVDNALDRAAGKNLGDRISTSAILAMAVLLGPLGGVIGVYFLGWLFSWSGRRLGGAADSRSVRAAIAWAQAPIVLALLIWAVQLAVFGGEMFTKETPRLDADRGLLLLYAATMILDLVLGVWMFVLLLKCLGEAHGFSAWRALGAILLGGLAMALPILLLVFGLAALTRTG</sequence>
<evidence type="ECO:0000256" key="5">
    <source>
        <dbReference type="SAM" id="Phobius"/>
    </source>
</evidence>
<dbReference type="RefSeq" id="WP_277864300.1">
    <property type="nucleotide sequence ID" value="NZ_JARRAG010000002.1"/>
</dbReference>
<organism evidence="7 8">
    <name type="scientific">Paludisphaera mucosa</name>
    <dbReference type="NCBI Taxonomy" id="3030827"/>
    <lineage>
        <taxon>Bacteria</taxon>
        <taxon>Pseudomonadati</taxon>
        <taxon>Planctomycetota</taxon>
        <taxon>Planctomycetia</taxon>
        <taxon>Isosphaerales</taxon>
        <taxon>Isosphaeraceae</taxon>
        <taxon>Paludisphaera</taxon>
    </lineage>
</organism>
<evidence type="ECO:0000259" key="6">
    <source>
        <dbReference type="Pfam" id="PF04893"/>
    </source>
</evidence>